<keyword evidence="2" id="KW-0255">Endonuclease</keyword>
<keyword evidence="2" id="KW-0378">Hydrolase</keyword>
<dbReference type="EMBL" id="JAJOMB010000030">
    <property type="protein sequence ID" value="MCD5316469.1"/>
    <property type="molecule type" value="Genomic_DNA"/>
</dbReference>
<dbReference type="AlphaFoldDB" id="A0A9X1NMF6"/>
<dbReference type="Pfam" id="PF20469">
    <property type="entry name" value="OLD-like_TOPRIM"/>
    <property type="match status" value="1"/>
</dbReference>
<evidence type="ECO:0000259" key="1">
    <source>
        <dbReference type="Pfam" id="PF20469"/>
    </source>
</evidence>
<organism evidence="2 3">
    <name type="scientific">Kineosporia babensis</name>
    <dbReference type="NCBI Taxonomy" id="499548"/>
    <lineage>
        <taxon>Bacteria</taxon>
        <taxon>Bacillati</taxon>
        <taxon>Actinomycetota</taxon>
        <taxon>Actinomycetes</taxon>
        <taxon>Kineosporiales</taxon>
        <taxon>Kineosporiaceae</taxon>
        <taxon>Kineosporia</taxon>
    </lineage>
</organism>
<proteinExistence type="predicted"/>
<accession>A0A9X1NMF6</accession>
<dbReference type="CDD" id="cd01026">
    <property type="entry name" value="TOPRIM_OLD"/>
    <property type="match status" value="1"/>
</dbReference>
<comment type="caution">
    <text evidence="2">The sequence shown here is derived from an EMBL/GenBank/DDBJ whole genome shotgun (WGS) entry which is preliminary data.</text>
</comment>
<name>A0A9X1NMF6_9ACTN</name>
<keyword evidence="3" id="KW-1185">Reference proteome</keyword>
<sequence length="216" mass="23041">MQPAAAVSLATSTNAAVVILVEGESDQGAVEAMARRQGIDLQGARILVVPMGGASGIARFVELLGDRGLGLPLVGLYDEAEIGYVRRALERAGWFPRYLGSRQDLFEDVDARAGLAALGFHACVVDLEDELIRALGAEAVLAVVAAEHELQRFQTLAQQPDHRGEPVEAQLHRFLGTRSGRKIHYPPLLVEALPPGSEPACLVQVLRSAVALIPQA</sequence>
<reference evidence="2" key="1">
    <citation type="submission" date="2021-11" db="EMBL/GenBank/DDBJ databases">
        <title>Streptomyces corallinus and Kineosporia corallina sp. nov., two new coral-derived marine actinobacteria.</title>
        <authorList>
            <person name="Buangrab K."/>
            <person name="Sutthacheep M."/>
            <person name="Yeemin T."/>
            <person name="Harunari E."/>
            <person name="Igarashi Y."/>
            <person name="Sripreechasak P."/>
            <person name="Kanchanasin P."/>
            <person name="Tanasupawat S."/>
            <person name="Phongsopitanun W."/>
        </authorList>
    </citation>
    <scope>NUCLEOTIDE SEQUENCE</scope>
    <source>
        <strain evidence="2">JCM 31032</strain>
    </source>
</reference>
<gene>
    <name evidence="2" type="ORF">LR394_36790</name>
</gene>
<evidence type="ECO:0000313" key="3">
    <source>
        <dbReference type="Proteomes" id="UP001138997"/>
    </source>
</evidence>
<feature type="domain" description="OLD protein-like TOPRIM" evidence="1">
    <location>
        <begin position="16"/>
        <end position="78"/>
    </location>
</feature>
<protein>
    <submittedName>
        <fullName evidence="2">ATP-dependent endonuclease</fullName>
    </submittedName>
</protein>
<dbReference type="InterPro" id="IPR034139">
    <property type="entry name" value="TOPRIM_OLD"/>
</dbReference>
<dbReference type="Proteomes" id="UP001138997">
    <property type="component" value="Unassembled WGS sequence"/>
</dbReference>
<dbReference type="RefSeq" id="WP_231449320.1">
    <property type="nucleotide sequence ID" value="NZ_JAJOMB010000030.1"/>
</dbReference>
<evidence type="ECO:0000313" key="2">
    <source>
        <dbReference type="EMBL" id="MCD5316469.1"/>
    </source>
</evidence>
<dbReference type="GO" id="GO:0004519">
    <property type="term" value="F:endonuclease activity"/>
    <property type="evidence" value="ECO:0007669"/>
    <property type="project" value="UniProtKB-KW"/>
</dbReference>
<keyword evidence="2" id="KW-0540">Nuclease</keyword>